<keyword evidence="3" id="KW-1185">Reference proteome</keyword>
<name>A0A6F8VBV0_9PROT</name>
<dbReference type="InterPro" id="IPR054075">
    <property type="entry name" value="Gp53-like_C"/>
</dbReference>
<gene>
    <name evidence="2" type="ORF">SKTS_13720</name>
</gene>
<dbReference type="KEGG" id="slac:SKTS_13720"/>
<feature type="domain" description="Putative tail fiber protein gp53-like C-terminal" evidence="1">
    <location>
        <begin position="189"/>
        <end position="271"/>
    </location>
</feature>
<evidence type="ECO:0000259" key="1">
    <source>
        <dbReference type="Pfam" id="PF21882"/>
    </source>
</evidence>
<organism evidence="2 3">
    <name type="scientific">Sulfurimicrobium lacus</name>
    <dbReference type="NCBI Taxonomy" id="2715678"/>
    <lineage>
        <taxon>Bacteria</taxon>
        <taxon>Pseudomonadati</taxon>
        <taxon>Pseudomonadota</taxon>
        <taxon>Betaproteobacteria</taxon>
        <taxon>Nitrosomonadales</taxon>
        <taxon>Sulfuricellaceae</taxon>
        <taxon>Sulfurimicrobium</taxon>
    </lineage>
</organism>
<dbReference type="AlphaFoldDB" id="A0A6F8VBV0"/>
<accession>A0A6F8VBV0</accession>
<dbReference type="RefSeq" id="WP_173062278.1">
    <property type="nucleotide sequence ID" value="NZ_AP022853.1"/>
</dbReference>
<proteinExistence type="predicted"/>
<evidence type="ECO:0000313" key="3">
    <source>
        <dbReference type="Proteomes" id="UP000502260"/>
    </source>
</evidence>
<dbReference type="Proteomes" id="UP000502260">
    <property type="component" value="Chromosome"/>
</dbReference>
<sequence length="271" mass="26999">MDYVQPLGGAAGAPYVDANPALAIEGSAVPAAAIEHPMREIMAVITGAGMAGSGADLTQLKQAIERMIDAQSGNYALDTGVANAYVVALNPAIAAYGDGMTVRVKIVNANTGASTLNAGGGAVPLVNDVGGALAAGDLPAGGIVTATYIASAASFYITAMVQSQGDARYATLAQFTGANQSLSSNGYQKLPGGLIIQWGSYPAGAATGTITFPITFPNACLTCQATDNNNVATQVASIATLTTASNFAFAAAQGASAYASVGTFNWLAVGY</sequence>
<reference evidence="3" key="1">
    <citation type="submission" date="2020-03" db="EMBL/GenBank/DDBJ databases">
        <title>Complete genome sequence of sulfur-oxidizing bacterium skT11.</title>
        <authorList>
            <person name="Kanda M."/>
            <person name="Kojima H."/>
            <person name="Fukui M."/>
        </authorList>
    </citation>
    <scope>NUCLEOTIDE SEQUENCE [LARGE SCALE GENOMIC DNA]</scope>
    <source>
        <strain evidence="3">skT11</strain>
    </source>
</reference>
<dbReference type="EMBL" id="AP022853">
    <property type="protein sequence ID" value="BCB26486.1"/>
    <property type="molecule type" value="Genomic_DNA"/>
</dbReference>
<protein>
    <recommendedName>
        <fullName evidence="1">Putative tail fiber protein gp53-like C-terminal domain-containing protein</fullName>
    </recommendedName>
</protein>
<dbReference type="Pfam" id="PF21882">
    <property type="entry name" value="Gp53-like_C"/>
    <property type="match status" value="1"/>
</dbReference>
<evidence type="ECO:0000313" key="2">
    <source>
        <dbReference type="EMBL" id="BCB26486.1"/>
    </source>
</evidence>
<dbReference type="Gene3D" id="2.60.40.3940">
    <property type="match status" value="1"/>
</dbReference>